<gene>
    <name evidence="10" type="ORF">AT727_08095</name>
    <name evidence="9" type="ORF">DPCES_1256</name>
</gene>
<reference evidence="9" key="1">
    <citation type="submission" date="2014-07" db="EMBL/GenBank/DDBJ databases">
        <authorList>
            <person name="Hornung V.Bastian."/>
        </authorList>
    </citation>
    <scope>NUCLEOTIDE SEQUENCE</scope>
    <source>
        <strain evidence="9">PCE-S</strain>
    </source>
</reference>
<dbReference type="PANTHER" id="PTHR47737:SF1">
    <property type="entry name" value="GLYCINE BETAINE_PROLINE BETAINE TRANSPORT SYSTEM PERMEASE PROTEIN PROW"/>
    <property type="match status" value="1"/>
</dbReference>
<feature type="transmembrane region" description="Helical" evidence="7">
    <location>
        <begin position="91"/>
        <end position="113"/>
    </location>
</feature>
<dbReference type="OrthoDB" id="9801163at2"/>
<dbReference type="PROSITE" id="PS50928">
    <property type="entry name" value="ABC_TM1"/>
    <property type="match status" value="1"/>
</dbReference>
<proteinExistence type="inferred from homology"/>
<dbReference type="GO" id="GO:0015226">
    <property type="term" value="F:carnitine transmembrane transporter activity"/>
    <property type="evidence" value="ECO:0007669"/>
    <property type="project" value="TreeGrafter"/>
</dbReference>
<evidence type="ECO:0000256" key="7">
    <source>
        <dbReference type="RuleBase" id="RU363032"/>
    </source>
</evidence>
<dbReference type="RefSeq" id="WP_005814528.1">
    <property type="nucleotide sequence ID" value="NZ_CABKQQ010000051.1"/>
</dbReference>
<dbReference type="CDD" id="cd06261">
    <property type="entry name" value="TM_PBP2"/>
    <property type="match status" value="1"/>
</dbReference>
<evidence type="ECO:0000256" key="4">
    <source>
        <dbReference type="ARBA" id="ARBA00022692"/>
    </source>
</evidence>
<dbReference type="PATRIC" id="fig|49338.4.peg.1360"/>
<dbReference type="GO" id="GO:0005275">
    <property type="term" value="F:amine transmembrane transporter activity"/>
    <property type="evidence" value="ECO:0007669"/>
    <property type="project" value="TreeGrafter"/>
</dbReference>
<dbReference type="AlphaFoldDB" id="A0A098AX24"/>
<feature type="domain" description="ABC transmembrane type-1" evidence="8">
    <location>
        <begin position="87"/>
        <end position="266"/>
    </location>
</feature>
<feature type="transmembrane region" description="Helical" evidence="7">
    <location>
        <begin position="45"/>
        <end position="60"/>
    </location>
</feature>
<comment type="similarity">
    <text evidence="7">Belongs to the binding-protein-dependent transport system permease family.</text>
</comment>
<dbReference type="SUPFAM" id="SSF161098">
    <property type="entry name" value="MetI-like"/>
    <property type="match status" value="1"/>
</dbReference>
<evidence type="ECO:0000256" key="6">
    <source>
        <dbReference type="ARBA" id="ARBA00023136"/>
    </source>
</evidence>
<feature type="transmembrane region" description="Helical" evidence="7">
    <location>
        <begin position="218"/>
        <end position="242"/>
    </location>
</feature>
<dbReference type="EMBL" id="LK996017">
    <property type="protein sequence ID" value="CDX01143.1"/>
    <property type="molecule type" value="Genomic_DNA"/>
</dbReference>
<evidence type="ECO:0000313" key="9">
    <source>
        <dbReference type="EMBL" id="CDX01143.1"/>
    </source>
</evidence>
<feature type="transmembrane region" description="Helical" evidence="7">
    <location>
        <begin position="248"/>
        <end position="265"/>
    </location>
</feature>
<evidence type="ECO:0000256" key="3">
    <source>
        <dbReference type="ARBA" id="ARBA00022475"/>
    </source>
</evidence>
<dbReference type="FunFam" id="1.10.3720.10:FF:000001">
    <property type="entry name" value="Glycine betaine ABC transporter, permease"/>
    <property type="match status" value="1"/>
</dbReference>
<dbReference type="GO" id="GO:0015871">
    <property type="term" value="P:choline transport"/>
    <property type="evidence" value="ECO:0007669"/>
    <property type="project" value="TreeGrafter"/>
</dbReference>
<evidence type="ECO:0000313" key="10">
    <source>
        <dbReference type="EMBL" id="KTE90543.1"/>
    </source>
</evidence>
<dbReference type="Gene3D" id="1.10.3720.10">
    <property type="entry name" value="MetI-like"/>
    <property type="match status" value="1"/>
</dbReference>
<organism evidence="9">
    <name type="scientific">Desulfitobacterium hafniense</name>
    <name type="common">Desulfitobacterium frappieri</name>
    <dbReference type="NCBI Taxonomy" id="49338"/>
    <lineage>
        <taxon>Bacteria</taxon>
        <taxon>Bacillati</taxon>
        <taxon>Bacillota</taxon>
        <taxon>Clostridia</taxon>
        <taxon>Eubacteriales</taxon>
        <taxon>Desulfitobacteriaceae</taxon>
        <taxon>Desulfitobacterium</taxon>
    </lineage>
</organism>
<sequence>MTKIPLGEWVNQGVDTLLFYFGSAFDAFTDSVTSMTDAMREGLDVVPWFILVLLFAALAWRAKGWRLALGTTVGLCLIYNLELWPAFLDTLILVLLASLVSLVIGIPLGILGARHNGFHRVLSPILDFMQTMPSFVYLIPALMFFSLGTVSAIFATVIFAMPPVIRLTALGIRQVPADLVEVGEAFGSNSRQMLWKIQLPLALPTIMAGINQTMMLSLSMVVISAMIGAQGLGAGVLAGISGMDIGKGFEYGLAVVILAMILDRLSQGALRNSRVAKKI</sequence>
<keyword evidence="4 7" id="KW-0812">Transmembrane</keyword>
<dbReference type="Proteomes" id="UP000054623">
    <property type="component" value="Unassembled WGS sequence"/>
</dbReference>
<dbReference type="EMBL" id="LOCK01000039">
    <property type="protein sequence ID" value="KTE90543.1"/>
    <property type="molecule type" value="Genomic_DNA"/>
</dbReference>
<comment type="subcellular location">
    <subcellularLocation>
        <location evidence="7">Cell membrane</location>
        <topology evidence="7">Multi-pass membrane protein</topology>
    </subcellularLocation>
    <subcellularLocation>
        <location evidence="1">Membrane</location>
        <topology evidence="1">Multi-pass membrane protein</topology>
    </subcellularLocation>
</comment>
<keyword evidence="6 7" id="KW-0472">Membrane</keyword>
<accession>A0A098AX24</accession>
<name>A0A098AX24_DESHA</name>
<feature type="transmembrane region" description="Helical" evidence="7">
    <location>
        <begin position="134"/>
        <end position="161"/>
    </location>
</feature>
<dbReference type="Pfam" id="PF00528">
    <property type="entry name" value="BPD_transp_1"/>
    <property type="match status" value="1"/>
</dbReference>
<protein>
    <submittedName>
        <fullName evidence="9">Glycine betaine transport system permease protein OpuAB</fullName>
    </submittedName>
    <submittedName>
        <fullName evidence="10">Glycine/betaine ABC transporter</fullName>
    </submittedName>
</protein>
<dbReference type="OMA" id="HFNIMDP"/>
<evidence type="ECO:0000313" key="11">
    <source>
        <dbReference type="Proteomes" id="UP000054623"/>
    </source>
</evidence>
<evidence type="ECO:0000256" key="2">
    <source>
        <dbReference type="ARBA" id="ARBA00022448"/>
    </source>
</evidence>
<feature type="transmembrane region" description="Helical" evidence="7">
    <location>
        <begin position="67"/>
        <end position="85"/>
    </location>
</feature>
<dbReference type="GO" id="GO:0031460">
    <property type="term" value="P:glycine betaine transport"/>
    <property type="evidence" value="ECO:0007669"/>
    <property type="project" value="TreeGrafter"/>
</dbReference>
<keyword evidence="5 7" id="KW-1133">Transmembrane helix</keyword>
<keyword evidence="3" id="KW-1003">Cell membrane</keyword>
<dbReference type="InterPro" id="IPR035906">
    <property type="entry name" value="MetI-like_sf"/>
</dbReference>
<keyword evidence="2 7" id="KW-0813">Transport</keyword>
<evidence type="ECO:0000256" key="5">
    <source>
        <dbReference type="ARBA" id="ARBA00022989"/>
    </source>
</evidence>
<reference evidence="10 11" key="2">
    <citation type="submission" date="2015-12" db="EMBL/GenBank/DDBJ databases">
        <title>Draft Genome Sequence of Desulfitobacterium hafniense Strain DH, a Sulfate-reducing Bacterium Isolated from Paddy Soils.</title>
        <authorList>
            <person name="Bao P."/>
            <person name="Zhang X."/>
            <person name="Li G."/>
        </authorList>
    </citation>
    <scope>NUCLEOTIDE SEQUENCE [LARGE SCALE GENOMIC DNA]</scope>
    <source>
        <strain evidence="10 11">DH</strain>
    </source>
</reference>
<evidence type="ECO:0000259" key="8">
    <source>
        <dbReference type="PROSITE" id="PS50928"/>
    </source>
</evidence>
<dbReference type="InterPro" id="IPR000515">
    <property type="entry name" value="MetI-like"/>
</dbReference>
<dbReference type="GO" id="GO:0043190">
    <property type="term" value="C:ATP-binding cassette (ABC) transporter complex"/>
    <property type="evidence" value="ECO:0007669"/>
    <property type="project" value="TreeGrafter"/>
</dbReference>
<dbReference type="PANTHER" id="PTHR47737">
    <property type="entry name" value="GLYCINE BETAINE/PROLINE BETAINE TRANSPORT SYSTEM PERMEASE PROTEIN PROW"/>
    <property type="match status" value="1"/>
</dbReference>
<evidence type="ECO:0000256" key="1">
    <source>
        <dbReference type="ARBA" id="ARBA00004141"/>
    </source>
</evidence>